<keyword evidence="3" id="KW-1185">Reference proteome</keyword>
<dbReference type="Pfam" id="PF07714">
    <property type="entry name" value="PK_Tyr_Ser-Thr"/>
    <property type="match status" value="1"/>
</dbReference>
<feature type="domain" description="Serine-threonine/tyrosine-protein kinase catalytic" evidence="1">
    <location>
        <begin position="10"/>
        <end position="58"/>
    </location>
</feature>
<dbReference type="Gene3D" id="3.30.200.20">
    <property type="entry name" value="Phosphorylase Kinase, domain 1"/>
    <property type="match status" value="1"/>
</dbReference>
<gene>
    <name evidence="2" type="primary">Vigan.07G029000</name>
    <name evidence="2" type="ORF">VIGAN_07029000</name>
</gene>
<dbReference type="AlphaFoldDB" id="A0A0S3SFR1"/>
<evidence type="ECO:0000313" key="3">
    <source>
        <dbReference type="Proteomes" id="UP000291084"/>
    </source>
</evidence>
<accession>A0A0S3SFR1</accession>
<dbReference type="SUPFAM" id="SSF56112">
    <property type="entry name" value="Protein kinase-like (PK-like)"/>
    <property type="match status" value="1"/>
</dbReference>
<dbReference type="InterPro" id="IPR001245">
    <property type="entry name" value="Ser-Thr/Tyr_kinase_cat_dom"/>
</dbReference>
<evidence type="ECO:0000259" key="1">
    <source>
        <dbReference type="Pfam" id="PF07714"/>
    </source>
</evidence>
<dbReference type="PANTHER" id="PTHR45631:SF202">
    <property type="entry name" value="SENESCENCE-INDUCED RECEPTOR-LIKE SERINE_THREONINE-PROTEIN KINASE"/>
    <property type="match status" value="1"/>
</dbReference>
<dbReference type="GO" id="GO:0004672">
    <property type="term" value="F:protein kinase activity"/>
    <property type="evidence" value="ECO:0007669"/>
    <property type="project" value="InterPro"/>
</dbReference>
<reference evidence="2 3" key="1">
    <citation type="journal article" date="2015" name="Sci. Rep.">
        <title>The power of single molecule real-time sequencing technology in the de novo assembly of a eukaryotic genome.</title>
        <authorList>
            <person name="Sakai H."/>
            <person name="Naito K."/>
            <person name="Ogiso-Tanaka E."/>
            <person name="Takahashi Y."/>
            <person name="Iseki K."/>
            <person name="Muto C."/>
            <person name="Satou K."/>
            <person name="Teruya K."/>
            <person name="Shiroma A."/>
            <person name="Shimoji M."/>
            <person name="Hirano T."/>
            <person name="Itoh T."/>
            <person name="Kaga A."/>
            <person name="Tomooka N."/>
        </authorList>
    </citation>
    <scope>NUCLEOTIDE SEQUENCE [LARGE SCALE GENOMIC DNA]</scope>
    <source>
        <strain evidence="3">cv. Shumari</strain>
    </source>
</reference>
<evidence type="ECO:0000313" key="2">
    <source>
        <dbReference type="EMBL" id="BAT91674.1"/>
    </source>
</evidence>
<dbReference type="PANTHER" id="PTHR45631">
    <property type="entry name" value="OS07G0107800 PROTEIN-RELATED"/>
    <property type="match status" value="1"/>
</dbReference>
<name>A0A0S3SFR1_PHAAN</name>
<dbReference type="InterPro" id="IPR011009">
    <property type="entry name" value="Kinase-like_dom_sf"/>
</dbReference>
<protein>
    <recommendedName>
        <fullName evidence="1">Serine-threonine/tyrosine-protein kinase catalytic domain-containing protein</fullName>
    </recommendedName>
</protein>
<proteinExistence type="predicted"/>
<organism evidence="2 3">
    <name type="scientific">Vigna angularis var. angularis</name>
    <dbReference type="NCBI Taxonomy" id="157739"/>
    <lineage>
        <taxon>Eukaryota</taxon>
        <taxon>Viridiplantae</taxon>
        <taxon>Streptophyta</taxon>
        <taxon>Embryophyta</taxon>
        <taxon>Tracheophyta</taxon>
        <taxon>Spermatophyta</taxon>
        <taxon>Magnoliopsida</taxon>
        <taxon>eudicotyledons</taxon>
        <taxon>Gunneridae</taxon>
        <taxon>Pentapetalae</taxon>
        <taxon>rosids</taxon>
        <taxon>fabids</taxon>
        <taxon>Fabales</taxon>
        <taxon>Fabaceae</taxon>
        <taxon>Papilionoideae</taxon>
        <taxon>50 kb inversion clade</taxon>
        <taxon>NPAAA clade</taxon>
        <taxon>indigoferoid/millettioid clade</taxon>
        <taxon>Phaseoleae</taxon>
        <taxon>Vigna</taxon>
    </lineage>
</organism>
<dbReference type="Proteomes" id="UP000291084">
    <property type="component" value="Chromosome 7"/>
</dbReference>
<dbReference type="EMBL" id="AP015040">
    <property type="protein sequence ID" value="BAT91674.1"/>
    <property type="molecule type" value="Genomic_DNA"/>
</dbReference>
<dbReference type="OrthoDB" id="1924358at2759"/>
<sequence>MLSPSSVRGYQQFQTEVKLLMRVHHKNLTSLVGYCNEGTNKGLIYEYMANGNLQEHLSGLHPKKIFCCLKYEQ</sequence>